<comment type="caution">
    <text evidence="1">The sequence shown here is derived from an EMBL/GenBank/DDBJ whole genome shotgun (WGS) entry which is preliminary data.</text>
</comment>
<evidence type="ECO:0000313" key="2">
    <source>
        <dbReference type="Proteomes" id="UP000276223"/>
    </source>
</evidence>
<accession>A0A3N1UT74</accession>
<name>A0A3N1UT74_9BACT</name>
<keyword evidence="2" id="KW-1185">Reference proteome</keyword>
<reference evidence="1 2" key="1">
    <citation type="submission" date="2018-11" db="EMBL/GenBank/DDBJ databases">
        <title>Genomic Encyclopedia of Type Strains, Phase IV (KMG-IV): sequencing the most valuable type-strain genomes for metagenomic binning, comparative biology and taxonomic classification.</title>
        <authorList>
            <person name="Goeker M."/>
        </authorList>
    </citation>
    <scope>NUCLEOTIDE SEQUENCE [LARGE SCALE GENOMIC DNA]</scope>
    <source>
        <strain evidence="1 2">DSM 22027</strain>
    </source>
</reference>
<dbReference type="Proteomes" id="UP000276223">
    <property type="component" value="Unassembled WGS sequence"/>
</dbReference>
<gene>
    <name evidence="1" type="ORF">EDC27_1357</name>
</gene>
<dbReference type="AlphaFoldDB" id="A0A3N1UT74"/>
<dbReference type="EMBL" id="RJVA01000011">
    <property type="protein sequence ID" value="ROQ93343.1"/>
    <property type="molecule type" value="Genomic_DNA"/>
</dbReference>
<organism evidence="1 2">
    <name type="scientific">Desulfosoma caldarium</name>
    <dbReference type="NCBI Taxonomy" id="610254"/>
    <lineage>
        <taxon>Bacteria</taxon>
        <taxon>Pseudomonadati</taxon>
        <taxon>Thermodesulfobacteriota</taxon>
        <taxon>Syntrophobacteria</taxon>
        <taxon>Syntrophobacterales</taxon>
        <taxon>Syntrophobacteraceae</taxon>
        <taxon>Desulfosoma</taxon>
    </lineage>
</organism>
<proteinExistence type="predicted"/>
<evidence type="ECO:0000313" key="1">
    <source>
        <dbReference type="EMBL" id="ROQ93343.1"/>
    </source>
</evidence>
<protein>
    <submittedName>
        <fullName evidence="1">Uncharacterized protein</fullName>
    </submittedName>
</protein>
<sequence>MKIRERGRQGWGDEHMVMALILLNLAGRACVADLDELKVDEGSCRMLRQVEPFGLARRCGRDVVKVARAPRAQGPAKFRRSIGGDLGKRAHLARPDAS</sequence>